<evidence type="ECO:0000313" key="5">
    <source>
        <dbReference type="Proteomes" id="UP000689195"/>
    </source>
</evidence>
<feature type="domain" description="Cyclic nucleotide-binding" evidence="3">
    <location>
        <begin position="432"/>
        <end position="534"/>
    </location>
</feature>
<evidence type="ECO:0000256" key="1">
    <source>
        <dbReference type="SAM" id="Coils"/>
    </source>
</evidence>
<keyword evidence="2" id="KW-0812">Transmembrane</keyword>
<dbReference type="CDD" id="cd00038">
    <property type="entry name" value="CAP_ED"/>
    <property type="match status" value="1"/>
</dbReference>
<dbReference type="PANTHER" id="PTHR45689">
    <property type="entry name" value="I[[H]] CHANNEL, ISOFORM E"/>
    <property type="match status" value="1"/>
</dbReference>
<dbReference type="Proteomes" id="UP000689195">
    <property type="component" value="Unassembled WGS sequence"/>
</dbReference>
<reference evidence="4" key="1">
    <citation type="submission" date="2021-01" db="EMBL/GenBank/DDBJ databases">
        <authorList>
            <consortium name="Genoscope - CEA"/>
            <person name="William W."/>
        </authorList>
    </citation>
    <scope>NUCLEOTIDE SEQUENCE</scope>
</reference>
<dbReference type="InterPro" id="IPR000595">
    <property type="entry name" value="cNMP-bd_dom"/>
</dbReference>
<dbReference type="Pfam" id="PF00027">
    <property type="entry name" value="cNMP_binding"/>
    <property type="match status" value="1"/>
</dbReference>
<evidence type="ECO:0000256" key="2">
    <source>
        <dbReference type="SAM" id="Phobius"/>
    </source>
</evidence>
<keyword evidence="5" id="KW-1185">Reference proteome</keyword>
<gene>
    <name evidence="4" type="ORF">PPENT_87.1.T0590069</name>
</gene>
<keyword evidence="2" id="KW-1133">Transmembrane helix</keyword>
<feature type="transmembrane region" description="Helical" evidence="2">
    <location>
        <begin position="176"/>
        <end position="198"/>
    </location>
</feature>
<dbReference type="GO" id="GO:0035725">
    <property type="term" value="P:sodium ion transmembrane transport"/>
    <property type="evidence" value="ECO:0007669"/>
    <property type="project" value="TreeGrafter"/>
</dbReference>
<name>A0A8S1VC90_9CILI</name>
<evidence type="ECO:0000313" key="4">
    <source>
        <dbReference type="EMBL" id="CAD8173352.1"/>
    </source>
</evidence>
<evidence type="ECO:0000259" key="3">
    <source>
        <dbReference type="PROSITE" id="PS50042"/>
    </source>
</evidence>
<feature type="transmembrane region" description="Helical" evidence="2">
    <location>
        <begin position="346"/>
        <end position="368"/>
    </location>
</feature>
<sequence length="673" mass="79290">MLVQPHPNIQQGSCSRSMSISMDDSIHTYIQPIVQKMTVVNKHQLQVRKPSDGAQEMIQSPPTVTPHIASDRPPQCEIKDLLLINEEPSNKEHSIQITDRYKKTHKVTQNNLSQQSILIDEKPLHSYSDVQWSGLISLNTINSNSSFQHNLIQDKAADFNPNNSNGIIFHPKKQNLFYHFSNATYCMYICFFITYMLIHLQDSFQKQYTYQILLIVIQIIYIFNQILFEQYDNGDIINTFEQLTQLYFRKQSIFDLITIIPVIFALSSEQCHFIQILHIIRLWKLRQLIKELELLFGKVIKFTYYIMEFHFIQFIALSILQYNHDKQINFYDEFLVLLYKQENSNAITYIIRMLILIYYCFCIFRLTFQDNLELLNKLQLTCSTKQLIKAYINKLNSQKSIDMNFLSQLPQTFVDDVKSQRYYHLLSKIPIFKSSFSENTLKQICSLIQEYTYIPNQIVLMQQTSNQHLFIILSGDVQISQKKAGIDFKIKILGKDSIFNNQAFFKNAYSNINATSIGYSQIAQLDLDLFLDFIKSHYQERQKYKMMVDQIVLYEINSLCQLSCFVCGKSHDIDECDHVHYVPKKSILVQYIQQNDLQIRRNYLRSKARRKQKRLKSNILKIEEAALQYQQQNIESDITDDNKKYQDEVISIQQAYMGEASHHPKKRIIILYA</sequence>
<feature type="transmembrane region" description="Helical" evidence="2">
    <location>
        <begin position="210"/>
        <end position="228"/>
    </location>
</feature>
<protein>
    <recommendedName>
        <fullName evidence="3">Cyclic nucleotide-binding domain-containing protein</fullName>
    </recommendedName>
</protein>
<dbReference type="GO" id="GO:0098855">
    <property type="term" value="C:HCN channel complex"/>
    <property type="evidence" value="ECO:0007669"/>
    <property type="project" value="TreeGrafter"/>
</dbReference>
<dbReference type="PANTHER" id="PTHR45689:SF5">
    <property type="entry name" value="I[[H]] CHANNEL, ISOFORM E"/>
    <property type="match status" value="1"/>
</dbReference>
<keyword evidence="2" id="KW-0472">Membrane</keyword>
<dbReference type="EMBL" id="CAJJDO010000059">
    <property type="protein sequence ID" value="CAD8173352.1"/>
    <property type="molecule type" value="Genomic_DNA"/>
</dbReference>
<dbReference type="PROSITE" id="PS50042">
    <property type="entry name" value="CNMP_BINDING_3"/>
    <property type="match status" value="1"/>
</dbReference>
<dbReference type="SMART" id="SM00100">
    <property type="entry name" value="cNMP"/>
    <property type="match status" value="1"/>
</dbReference>
<dbReference type="InterPro" id="IPR051413">
    <property type="entry name" value="K/Na_HCN_channel"/>
</dbReference>
<accession>A0A8S1VC90</accession>
<feature type="coiled-coil region" evidence="1">
    <location>
        <begin position="605"/>
        <end position="632"/>
    </location>
</feature>
<organism evidence="4 5">
    <name type="scientific">Paramecium pentaurelia</name>
    <dbReference type="NCBI Taxonomy" id="43138"/>
    <lineage>
        <taxon>Eukaryota</taxon>
        <taxon>Sar</taxon>
        <taxon>Alveolata</taxon>
        <taxon>Ciliophora</taxon>
        <taxon>Intramacronucleata</taxon>
        <taxon>Oligohymenophorea</taxon>
        <taxon>Peniculida</taxon>
        <taxon>Parameciidae</taxon>
        <taxon>Paramecium</taxon>
    </lineage>
</organism>
<comment type="caution">
    <text evidence="4">The sequence shown here is derived from an EMBL/GenBank/DDBJ whole genome shotgun (WGS) entry which is preliminary data.</text>
</comment>
<proteinExistence type="predicted"/>
<dbReference type="GO" id="GO:0003254">
    <property type="term" value="P:regulation of membrane depolarization"/>
    <property type="evidence" value="ECO:0007669"/>
    <property type="project" value="TreeGrafter"/>
</dbReference>
<dbReference type="AlphaFoldDB" id="A0A8S1VC90"/>
<keyword evidence="1" id="KW-0175">Coiled coil</keyword>
<dbReference type="GO" id="GO:0005249">
    <property type="term" value="F:voltage-gated potassium channel activity"/>
    <property type="evidence" value="ECO:0007669"/>
    <property type="project" value="TreeGrafter"/>
</dbReference>